<evidence type="ECO:0000256" key="2">
    <source>
        <dbReference type="ARBA" id="ARBA00022448"/>
    </source>
</evidence>
<dbReference type="Proteomes" id="UP000383932">
    <property type="component" value="Unassembled WGS sequence"/>
</dbReference>
<comment type="similarity">
    <text evidence="1">Belongs to the ABC transporter superfamily.</text>
</comment>
<dbReference type="Pfam" id="PF00005">
    <property type="entry name" value="ABC_tran"/>
    <property type="match status" value="1"/>
</dbReference>
<name>A0A5N5QQ14_9AGAM</name>
<evidence type="ECO:0000259" key="5">
    <source>
        <dbReference type="PROSITE" id="PS50893"/>
    </source>
</evidence>
<evidence type="ECO:0000256" key="3">
    <source>
        <dbReference type="ARBA" id="ARBA00022741"/>
    </source>
</evidence>
<reference evidence="6 7" key="1">
    <citation type="journal article" date="2019" name="Fungal Biol. Biotechnol.">
        <title>Draft genome sequence of fastidious pathogen Ceratobasidium theobromae, which causes vascular-streak dieback in Theobroma cacao.</title>
        <authorList>
            <person name="Ali S.S."/>
            <person name="Asman A."/>
            <person name="Shao J."/>
            <person name="Firmansyah A.P."/>
            <person name="Susilo A.W."/>
            <person name="Rosmana A."/>
            <person name="McMahon P."/>
            <person name="Junaid M."/>
            <person name="Guest D."/>
            <person name="Kheng T.Y."/>
            <person name="Meinhardt L.W."/>
            <person name="Bailey B.A."/>
        </authorList>
    </citation>
    <scope>NUCLEOTIDE SEQUENCE [LARGE SCALE GENOMIC DNA]</scope>
    <source>
        <strain evidence="6 7">CT2</strain>
    </source>
</reference>
<feature type="domain" description="ABC transporter" evidence="5">
    <location>
        <begin position="277"/>
        <end position="507"/>
    </location>
</feature>
<dbReference type="GO" id="GO:0005524">
    <property type="term" value="F:ATP binding"/>
    <property type="evidence" value="ECO:0007669"/>
    <property type="project" value="UniProtKB-KW"/>
</dbReference>
<dbReference type="SUPFAM" id="SSF52540">
    <property type="entry name" value="P-loop containing nucleoside triphosphate hydrolases"/>
    <property type="match status" value="2"/>
</dbReference>
<evidence type="ECO:0000313" key="6">
    <source>
        <dbReference type="EMBL" id="KAB5593794.1"/>
    </source>
</evidence>
<keyword evidence="7" id="KW-1185">Reference proteome</keyword>
<gene>
    <name evidence="6" type="ORF">CTheo_2763</name>
</gene>
<accession>A0A5N5QQ14</accession>
<dbReference type="EMBL" id="SSOP01000030">
    <property type="protein sequence ID" value="KAB5593794.1"/>
    <property type="molecule type" value="Genomic_DNA"/>
</dbReference>
<dbReference type="SMART" id="SM00382">
    <property type="entry name" value="AAA"/>
    <property type="match status" value="1"/>
</dbReference>
<dbReference type="GO" id="GO:0016887">
    <property type="term" value="F:ATP hydrolysis activity"/>
    <property type="evidence" value="ECO:0007669"/>
    <property type="project" value="InterPro"/>
</dbReference>
<keyword evidence="3" id="KW-0547">Nucleotide-binding</keyword>
<organism evidence="6 7">
    <name type="scientific">Ceratobasidium theobromae</name>
    <dbReference type="NCBI Taxonomy" id="1582974"/>
    <lineage>
        <taxon>Eukaryota</taxon>
        <taxon>Fungi</taxon>
        <taxon>Dikarya</taxon>
        <taxon>Basidiomycota</taxon>
        <taxon>Agaricomycotina</taxon>
        <taxon>Agaricomycetes</taxon>
        <taxon>Cantharellales</taxon>
        <taxon>Ceratobasidiaceae</taxon>
        <taxon>Ceratobasidium</taxon>
    </lineage>
</organism>
<dbReference type="InterPro" id="IPR003439">
    <property type="entry name" value="ABC_transporter-like_ATP-bd"/>
</dbReference>
<dbReference type="InterPro" id="IPR003593">
    <property type="entry name" value="AAA+_ATPase"/>
</dbReference>
<dbReference type="AlphaFoldDB" id="A0A5N5QQ14"/>
<evidence type="ECO:0000256" key="4">
    <source>
        <dbReference type="ARBA" id="ARBA00022840"/>
    </source>
</evidence>
<protein>
    <submittedName>
        <fullName evidence="6">ABC transport system, ATP-binding protein</fullName>
    </submittedName>
</protein>
<comment type="caution">
    <text evidence="6">The sequence shown here is derived from an EMBL/GenBank/DDBJ whole genome shotgun (WGS) entry which is preliminary data.</text>
</comment>
<sequence length="509" mass="57219">MIRFSAAALAVRRPFLSRRWFSHPVVHISKSNVYRFGDGQRDAPVLRDVQWTVKEGESWVITGAQRNDVVEMLLGHTRISPPPPAGLYPFLTAAQRDPHDLIAHVSFAPQRLVTGGAFYDFTARYGAVREQDRVTLREWLQVVDDTLAEALDLRHLLDLPLVALSNGQTRRARILRALMRTPPPQILLLTEPLTGLDVDHRPRLLGLLCALHGACSPRVVMTLRAQDPVPEWTTHVVRAENGRVVVGERAHMVQRVHSETEQLVPSASVDTCGKPIVEITGLNIAYHERKVLNNINWTIRQGEKWHLKGPNGSGKTTLLAMVTGDHPQSYSQPASSLRLFSKPRREVPTTTLHRQIGLVSPEQFNAFPRRLPGLGVRDAIATGFDATYAFRRRTEAEETRLDELTRAFNFGMGKDGDEEFALLDAGQQALVLLMRALVSKPPLLILDEPFAGMDDAMVVRAKRYLREELEPHQAVILVTHWDEEVPWPRSIVRQVQLKNGTCMHVEVGK</sequence>
<feature type="domain" description="ABC transporter" evidence="5">
    <location>
        <begin position="28"/>
        <end position="266"/>
    </location>
</feature>
<dbReference type="InterPro" id="IPR027417">
    <property type="entry name" value="P-loop_NTPase"/>
</dbReference>
<evidence type="ECO:0000256" key="1">
    <source>
        <dbReference type="ARBA" id="ARBA00005417"/>
    </source>
</evidence>
<dbReference type="PROSITE" id="PS50893">
    <property type="entry name" value="ABC_TRANSPORTER_2"/>
    <property type="match status" value="2"/>
</dbReference>
<proteinExistence type="inferred from homology"/>
<dbReference type="Gene3D" id="3.40.50.300">
    <property type="entry name" value="P-loop containing nucleotide triphosphate hydrolases"/>
    <property type="match status" value="2"/>
</dbReference>
<evidence type="ECO:0000313" key="7">
    <source>
        <dbReference type="Proteomes" id="UP000383932"/>
    </source>
</evidence>
<dbReference type="PANTHER" id="PTHR43117">
    <property type="entry name" value="OSMOPROTECTANT IMPORT ATP-BINDING PROTEIN OSMV"/>
    <property type="match status" value="1"/>
</dbReference>
<dbReference type="OrthoDB" id="10255969at2759"/>
<keyword evidence="4 6" id="KW-0067">ATP-binding</keyword>
<keyword evidence="2" id="KW-0813">Transport</keyword>
<dbReference type="PANTHER" id="PTHR43117:SF4">
    <property type="entry name" value="OSMOPROTECTANT IMPORT ATP-BINDING PROTEIN OSMV"/>
    <property type="match status" value="1"/>
</dbReference>